<dbReference type="OrthoDB" id="2971934at2"/>
<gene>
    <name evidence="3" type="ORF">FCL54_11520</name>
</gene>
<dbReference type="RefSeq" id="WP_138126549.1">
    <property type="nucleotide sequence ID" value="NZ_SWLG01000007.1"/>
</dbReference>
<accession>A0A5R9F437</accession>
<keyword evidence="1" id="KW-1133">Transmembrane helix</keyword>
<feature type="transmembrane region" description="Helical" evidence="1">
    <location>
        <begin position="50"/>
        <end position="72"/>
    </location>
</feature>
<dbReference type="EMBL" id="SWLG01000007">
    <property type="protein sequence ID" value="TLS37150.1"/>
    <property type="molecule type" value="Genomic_DNA"/>
</dbReference>
<name>A0A5R9F437_9BACL</name>
<comment type="caution">
    <text evidence="3">The sequence shown here is derived from an EMBL/GenBank/DDBJ whole genome shotgun (WGS) entry which is preliminary data.</text>
</comment>
<evidence type="ECO:0000256" key="1">
    <source>
        <dbReference type="SAM" id="Phobius"/>
    </source>
</evidence>
<organism evidence="3 4">
    <name type="scientific">Exobacillus caeni</name>
    <dbReference type="NCBI Taxonomy" id="2574798"/>
    <lineage>
        <taxon>Bacteria</taxon>
        <taxon>Bacillati</taxon>
        <taxon>Bacillota</taxon>
        <taxon>Bacilli</taxon>
        <taxon>Bacillales</taxon>
        <taxon>Guptibacillaceae</taxon>
        <taxon>Exobacillus</taxon>
    </lineage>
</organism>
<evidence type="ECO:0000313" key="4">
    <source>
        <dbReference type="Proteomes" id="UP000308230"/>
    </source>
</evidence>
<dbReference type="Proteomes" id="UP000308230">
    <property type="component" value="Unassembled WGS sequence"/>
</dbReference>
<dbReference type="AlphaFoldDB" id="A0A5R9F437"/>
<dbReference type="InterPro" id="IPR025377">
    <property type="entry name" value="DUF4367"/>
</dbReference>
<evidence type="ECO:0000313" key="3">
    <source>
        <dbReference type="EMBL" id="TLS37150.1"/>
    </source>
</evidence>
<keyword evidence="1" id="KW-0812">Transmembrane</keyword>
<feature type="domain" description="DUF4367" evidence="2">
    <location>
        <begin position="112"/>
        <end position="222"/>
    </location>
</feature>
<proteinExistence type="predicted"/>
<keyword evidence="4" id="KW-1185">Reference proteome</keyword>
<dbReference type="Pfam" id="PF14285">
    <property type="entry name" value="DUF4367"/>
    <property type="match status" value="1"/>
</dbReference>
<reference evidence="3 4" key="1">
    <citation type="submission" date="2019-04" db="EMBL/GenBank/DDBJ databases">
        <title>Bacillus caeni sp. nov., a bacterium isolated from mangrove sediment.</title>
        <authorList>
            <person name="Huang H."/>
            <person name="Mo K."/>
            <person name="Hu Y."/>
        </authorList>
    </citation>
    <scope>NUCLEOTIDE SEQUENCE [LARGE SCALE GENOMIC DNA]</scope>
    <source>
        <strain evidence="3 4">HB172195</strain>
    </source>
</reference>
<sequence length="230" mass="25529">MEEKLKELPDIYGKRTHKQLTFTGEHKRKVFERMHQKTALKKSYRSKPQFVIGIAACVLLFFNGLLLSYPYFESSKETSSNVENSAGDNDGRIIGLKALQENITTLELPAVVPAGFIQKEAYGFLLNQSNDTSKTIAIIRYENGEEFFQIYQADPTGKPSFKPSGTVRGEGLHSISINGNKGVLVEKNNNGQTEIAFWKDGISFSITGTLTGKKLMDIAESLELVKGGIE</sequence>
<protein>
    <submittedName>
        <fullName evidence="3">DUF4367 domain-containing protein</fullName>
    </submittedName>
</protein>
<keyword evidence="1" id="KW-0472">Membrane</keyword>
<evidence type="ECO:0000259" key="2">
    <source>
        <dbReference type="Pfam" id="PF14285"/>
    </source>
</evidence>